<dbReference type="AlphaFoldDB" id="A0A2G3DZF0"/>
<proteinExistence type="predicted"/>
<evidence type="ECO:0000256" key="1">
    <source>
        <dbReference type="SAM" id="SignalP"/>
    </source>
</evidence>
<name>A0A2G3DZF0_9FIRM</name>
<keyword evidence="3" id="KW-1185">Reference proteome</keyword>
<keyword evidence="1" id="KW-0732">Signal</keyword>
<comment type="caution">
    <text evidence="2">The sequence shown here is derived from an EMBL/GenBank/DDBJ whole genome shotgun (WGS) entry which is preliminary data.</text>
</comment>
<gene>
    <name evidence="2" type="ORF">CSX02_12590</name>
</gene>
<organism evidence="2 3">
    <name type="scientific">Agathobacter ruminis</name>
    <dbReference type="NCBI Taxonomy" id="1712665"/>
    <lineage>
        <taxon>Bacteria</taxon>
        <taxon>Bacillati</taxon>
        <taxon>Bacillota</taxon>
        <taxon>Clostridia</taxon>
        <taxon>Lachnospirales</taxon>
        <taxon>Lachnospiraceae</taxon>
        <taxon>Agathobacter</taxon>
    </lineage>
</organism>
<evidence type="ECO:0000313" key="2">
    <source>
        <dbReference type="EMBL" id="PHU36412.1"/>
    </source>
</evidence>
<protein>
    <submittedName>
        <fullName evidence="2">Uncharacterized protein</fullName>
    </submittedName>
</protein>
<dbReference type="Proteomes" id="UP000224563">
    <property type="component" value="Unassembled WGS sequence"/>
</dbReference>
<reference evidence="2 3" key="1">
    <citation type="submission" date="2017-10" db="EMBL/GenBank/DDBJ databases">
        <title>Resolving the taxonomy of Roseburia spp., Eubacterium rectale and Agathobacter spp. through phylogenomic analysis.</title>
        <authorList>
            <person name="Sheridan P.O."/>
            <person name="Walker A.W."/>
            <person name="Duncan S.H."/>
            <person name="Scott K.P."/>
            <person name="Toole P.W.O."/>
            <person name="Luis P."/>
            <person name="Flint H.J."/>
        </authorList>
    </citation>
    <scope>NUCLEOTIDE SEQUENCE [LARGE SCALE GENOMIC DNA]</scope>
    <source>
        <strain evidence="2 3">JK623</strain>
    </source>
</reference>
<reference evidence="2 3" key="2">
    <citation type="submission" date="2017-10" db="EMBL/GenBank/DDBJ databases">
        <authorList>
            <person name="Banno H."/>
            <person name="Chua N.-H."/>
        </authorList>
    </citation>
    <scope>NUCLEOTIDE SEQUENCE [LARGE SCALE GENOMIC DNA]</scope>
    <source>
        <strain evidence="2 3">JK623</strain>
    </source>
</reference>
<dbReference type="RefSeq" id="WP_099386937.1">
    <property type="nucleotide sequence ID" value="NZ_JANSWH010000041.1"/>
</dbReference>
<dbReference type="EMBL" id="PDYG01000134">
    <property type="protein sequence ID" value="PHU36412.1"/>
    <property type="molecule type" value="Genomic_DNA"/>
</dbReference>
<feature type="chain" id="PRO_5013941919" evidence="1">
    <location>
        <begin position="25"/>
        <end position="138"/>
    </location>
</feature>
<sequence length="138" mass="15911">MKRFIAKASAMVLVFLMSATTVHALPTSFRGTVYLKLDQKWIRTSTQERSGKRSFGRARTYAVYPADNSKDTFEKMQTQLYNQEKGIPISSVYVLSELEGFRDIKVWEGYLDAKRVYFMVRGNKPKYDAYADFYGTGN</sequence>
<feature type="signal peptide" evidence="1">
    <location>
        <begin position="1"/>
        <end position="24"/>
    </location>
</feature>
<evidence type="ECO:0000313" key="3">
    <source>
        <dbReference type="Proteomes" id="UP000224563"/>
    </source>
</evidence>
<accession>A0A2G3DZF0</accession>